<accession>L7MKW3</accession>
<feature type="non-terminal residue" evidence="2">
    <location>
        <position position="207"/>
    </location>
</feature>
<dbReference type="InterPro" id="IPR018586">
    <property type="entry name" value="Brinker_DNA-bd"/>
</dbReference>
<organism evidence="2">
    <name type="scientific">Rhipicephalus pulchellus</name>
    <name type="common">Yellow backed tick</name>
    <name type="synonym">Dermacentor pulchellus</name>
    <dbReference type="NCBI Taxonomy" id="72859"/>
    <lineage>
        <taxon>Eukaryota</taxon>
        <taxon>Metazoa</taxon>
        <taxon>Ecdysozoa</taxon>
        <taxon>Arthropoda</taxon>
        <taxon>Chelicerata</taxon>
        <taxon>Arachnida</taxon>
        <taxon>Acari</taxon>
        <taxon>Parasitiformes</taxon>
        <taxon>Ixodida</taxon>
        <taxon>Ixodoidea</taxon>
        <taxon>Ixodidae</taxon>
        <taxon>Rhipicephalinae</taxon>
        <taxon>Rhipicephalus</taxon>
        <taxon>Rhipicephalus</taxon>
    </lineage>
</organism>
<protein>
    <recommendedName>
        <fullName evidence="1">Brinker DNA-binding domain-containing protein</fullName>
    </recommendedName>
</protein>
<sequence length="207" mass="23178">MAPKTSRRSYTAKFKLTAVVCVVENGNRAAGWHFSISEKLVRNWQMASEKIRAMKSTKKADRGNKARWRAREAGLRSWVLAQRTEGRLLSTVQVLLKAHTLSQVQMVQPLDIANNRSFKCVLLRLWEAWMTDGEHTYTPSGHMRRASFGEVAKWIQEAWAAVSVSTITAAFRKAGLIECAAVCDAEAESSSDSEIDECDEAMLQAEV</sequence>
<name>L7MKW3_RHIPC</name>
<proteinExistence type="evidence at transcript level"/>
<feature type="domain" description="Brinker DNA-binding" evidence="1">
    <location>
        <begin position="6"/>
        <end position="52"/>
    </location>
</feature>
<dbReference type="EMBL" id="GACK01000444">
    <property type="protein sequence ID" value="JAA64590.1"/>
    <property type="molecule type" value="mRNA"/>
</dbReference>
<evidence type="ECO:0000313" key="2">
    <source>
        <dbReference type="EMBL" id="JAA64590.1"/>
    </source>
</evidence>
<dbReference type="Pfam" id="PF09607">
    <property type="entry name" value="BrkDBD"/>
    <property type="match status" value="1"/>
</dbReference>
<reference evidence="2" key="1">
    <citation type="submission" date="2012-11" db="EMBL/GenBank/DDBJ databases">
        <authorList>
            <person name="Lucero-Rivera Y.E."/>
            <person name="Tovar-Ramirez D."/>
        </authorList>
    </citation>
    <scope>NUCLEOTIDE SEQUENCE</scope>
    <source>
        <tissue evidence="2">Salivary gland</tissue>
    </source>
</reference>
<reference evidence="2" key="2">
    <citation type="journal article" date="2015" name="J. Proteomics">
        <title>Sexual differences in the sialomes of the zebra tick, Rhipicephalus pulchellus.</title>
        <authorList>
            <person name="Tan A.W."/>
            <person name="Francischetti I.M."/>
            <person name="Slovak M."/>
            <person name="Kini R.M."/>
            <person name="Ribeiro J.M."/>
        </authorList>
    </citation>
    <scope>NUCLEOTIDE SEQUENCE</scope>
    <source>
        <tissue evidence="2">Salivary gland</tissue>
    </source>
</reference>
<dbReference type="AlphaFoldDB" id="L7MKW3"/>
<evidence type="ECO:0000259" key="1">
    <source>
        <dbReference type="Pfam" id="PF09607"/>
    </source>
</evidence>